<feature type="domain" description="TadE-like" evidence="3">
    <location>
        <begin position="160"/>
        <end position="202"/>
    </location>
</feature>
<keyword evidence="2" id="KW-1133">Transmembrane helix</keyword>
<evidence type="ECO:0000259" key="3">
    <source>
        <dbReference type="Pfam" id="PF07811"/>
    </source>
</evidence>
<reference evidence="4 5" key="1">
    <citation type="submission" date="2019-06" db="EMBL/GenBank/DDBJ databases">
        <title>Quisquiliibacterium sp. nov., isolated from a maize field.</title>
        <authorList>
            <person name="Lin S.-Y."/>
            <person name="Tsai C.-F."/>
            <person name="Young C.-C."/>
        </authorList>
    </citation>
    <scope>NUCLEOTIDE SEQUENCE [LARGE SCALE GENOMIC DNA]</scope>
    <source>
        <strain evidence="4 5">CC-CFT501</strain>
    </source>
</reference>
<dbReference type="InterPro" id="IPR012495">
    <property type="entry name" value="TadE-like_dom"/>
</dbReference>
<feature type="compositionally biased region" description="Low complexity" evidence="1">
    <location>
        <begin position="111"/>
        <end position="122"/>
    </location>
</feature>
<evidence type="ECO:0000313" key="4">
    <source>
        <dbReference type="EMBL" id="TXL66437.1"/>
    </source>
</evidence>
<dbReference type="Proteomes" id="UP000321548">
    <property type="component" value="Unassembled WGS sequence"/>
</dbReference>
<name>A0A5C8NYL5_9BURK</name>
<feature type="transmembrane region" description="Helical" evidence="2">
    <location>
        <begin position="163"/>
        <end position="185"/>
    </location>
</feature>
<feature type="compositionally biased region" description="Low complexity" evidence="1">
    <location>
        <begin position="411"/>
        <end position="432"/>
    </location>
</feature>
<accession>A0A5C8NYL5</accession>
<feature type="region of interest" description="Disordered" evidence="1">
    <location>
        <begin position="394"/>
        <end position="456"/>
    </location>
</feature>
<evidence type="ECO:0000256" key="2">
    <source>
        <dbReference type="SAM" id="Phobius"/>
    </source>
</evidence>
<evidence type="ECO:0000313" key="5">
    <source>
        <dbReference type="Proteomes" id="UP000321548"/>
    </source>
</evidence>
<gene>
    <name evidence="4" type="ORF">FHP08_07885</name>
</gene>
<feature type="compositionally biased region" description="Basic residues" evidence="1">
    <location>
        <begin position="59"/>
        <end position="68"/>
    </location>
</feature>
<dbReference type="Pfam" id="PF07811">
    <property type="entry name" value="TadE"/>
    <property type="match status" value="1"/>
</dbReference>
<feature type="region of interest" description="Disordered" evidence="1">
    <location>
        <begin position="1"/>
        <end position="148"/>
    </location>
</feature>
<sequence>MAAHRQHPSPQARVVRCAERLPQGGAAAGRPRNPREGGLQRGAAQPGTGPAGDEAARAHPQRAGRRQRTAPGAEGCGRQRRCGAAPVRPGGGVVPRAVGQARRPSVRHGARAGTRAGARTRAWSAKPGHAFGGPARRQTGAGRDPAGWGRAVNARRAQRGASAIEFAIAAPIVLMLGLGALQWALVFHARQAIEHAAVEAARSGSMGHALPDAIETGLARGLLPYWSTLPEIRALSDRQLATAAARVRLQQARAAGWVVIRRVAPTRESFADWAEPALDDWGRPVRGLLEIPNDNLHYAEQRVPAGGASGAHLGLPVGRQSGQTLLDANLLKIEIVYGVPMTVPLIGRIAALAGRALGGCLAPERGGCAIFQAPDPSGRAVPRWPVSTSATIRMQSPARQTAGTPTRASLATGGIAANTPPTAPASAPGAAPVNPGTSSDPSAFRPPPGPPGASYGGVGAYSDGSLVRAADGWLSLGGDRVFSVPGACVAN</sequence>
<keyword evidence="2" id="KW-0812">Transmembrane</keyword>
<keyword evidence="2" id="KW-0472">Membrane</keyword>
<comment type="caution">
    <text evidence="4">The sequence shown here is derived from an EMBL/GenBank/DDBJ whole genome shotgun (WGS) entry which is preliminary data.</text>
</comment>
<protein>
    <recommendedName>
        <fullName evidence="3">TadE-like domain-containing protein</fullName>
    </recommendedName>
</protein>
<dbReference type="OrthoDB" id="8688629at2"/>
<proteinExistence type="predicted"/>
<dbReference type="EMBL" id="VDUY01000003">
    <property type="protein sequence ID" value="TXL66437.1"/>
    <property type="molecule type" value="Genomic_DNA"/>
</dbReference>
<feature type="compositionally biased region" description="Low complexity" evidence="1">
    <location>
        <begin position="84"/>
        <end position="103"/>
    </location>
</feature>
<feature type="compositionally biased region" description="Polar residues" evidence="1">
    <location>
        <begin position="394"/>
        <end position="409"/>
    </location>
</feature>
<organism evidence="4 5">
    <name type="scientific">Zeimonas arvi</name>
    <dbReference type="NCBI Taxonomy" id="2498847"/>
    <lineage>
        <taxon>Bacteria</taxon>
        <taxon>Pseudomonadati</taxon>
        <taxon>Pseudomonadota</taxon>
        <taxon>Betaproteobacteria</taxon>
        <taxon>Burkholderiales</taxon>
        <taxon>Burkholderiaceae</taxon>
        <taxon>Zeimonas</taxon>
    </lineage>
</organism>
<evidence type="ECO:0000256" key="1">
    <source>
        <dbReference type="SAM" id="MobiDB-lite"/>
    </source>
</evidence>
<keyword evidence="5" id="KW-1185">Reference proteome</keyword>
<dbReference type="AlphaFoldDB" id="A0A5C8NYL5"/>